<dbReference type="STRING" id="187979.ERS852385_00936"/>
<accession>A0A173YEY1</accession>
<keyword evidence="2" id="KW-1185">Reference proteome</keyword>
<dbReference type="eggNOG" id="ENOG502ZQMN">
    <property type="taxonomic scope" value="Bacteria"/>
</dbReference>
<name>A0A173YEY1_9FIRM</name>
<proteinExistence type="predicted"/>
<protein>
    <submittedName>
        <fullName evidence="1">Uncharacterized protein</fullName>
    </submittedName>
</protein>
<gene>
    <name evidence="1" type="ORF">ERS852385_00936</name>
</gene>
<dbReference type="EMBL" id="CYYU01000004">
    <property type="protein sequence ID" value="CUN62359.1"/>
    <property type="molecule type" value="Genomic_DNA"/>
</dbReference>
<dbReference type="OrthoDB" id="1663565at2"/>
<reference evidence="1 2" key="1">
    <citation type="submission" date="2015-09" db="EMBL/GenBank/DDBJ databases">
        <authorList>
            <consortium name="Pathogen Informatics"/>
        </authorList>
    </citation>
    <scope>NUCLEOTIDE SEQUENCE [LARGE SCALE GENOMIC DNA]</scope>
    <source>
        <strain evidence="1 2">2789STDY5608828</strain>
    </source>
</reference>
<evidence type="ECO:0000313" key="1">
    <source>
        <dbReference type="EMBL" id="CUN62359.1"/>
    </source>
</evidence>
<dbReference type="AlphaFoldDB" id="A0A173YEY1"/>
<evidence type="ECO:0000313" key="2">
    <source>
        <dbReference type="Proteomes" id="UP000095546"/>
    </source>
</evidence>
<sequence>MKHASCITASLLLLLVCFLFMPLGIVRAEGWYWLSSDSKYSKYFEPSSVHVTHSAETSHGSVATEITAWTKTTYSYEGAKETLDNYGLSGLIPDPAQLSYSLAEVAINPQNRTIQYTKEDFYNPQGAVIWSKVDGRVKEITSQQFDEAFYDAIVDSVFGVGEVDRASAKDRWLTLYSHADVDGTQTHVTADTTTMRMKGDNLLFWQWSEHKDADGNVTKITFMKRTVNLPQGTERLIRAETWTPSQGWQDVESGLDGAYHMIAADSPAYQGLLQLRAYAKANASWVHRYSIW</sequence>
<dbReference type="RefSeq" id="WP_055160998.1">
    <property type="nucleotide sequence ID" value="NZ_CABIWZ010000004.1"/>
</dbReference>
<organism evidence="1 2">
    <name type="scientific">Mitsuokella jalaludinii</name>
    <dbReference type="NCBI Taxonomy" id="187979"/>
    <lineage>
        <taxon>Bacteria</taxon>
        <taxon>Bacillati</taxon>
        <taxon>Bacillota</taxon>
        <taxon>Negativicutes</taxon>
        <taxon>Selenomonadales</taxon>
        <taxon>Selenomonadaceae</taxon>
        <taxon>Mitsuokella</taxon>
    </lineage>
</organism>
<dbReference type="Proteomes" id="UP000095546">
    <property type="component" value="Unassembled WGS sequence"/>
</dbReference>